<dbReference type="InterPro" id="IPR000361">
    <property type="entry name" value="ATAP_core_dom"/>
</dbReference>
<organism evidence="2 3">
    <name type="scientific">Acidiferrobacter thiooxydans</name>
    <dbReference type="NCBI Taxonomy" id="163359"/>
    <lineage>
        <taxon>Bacteria</taxon>
        <taxon>Pseudomonadati</taxon>
        <taxon>Pseudomonadota</taxon>
        <taxon>Gammaproteobacteria</taxon>
        <taxon>Acidiferrobacterales</taxon>
        <taxon>Acidiferrobacteraceae</taxon>
        <taxon>Acidiferrobacter</taxon>
    </lineage>
</organism>
<feature type="domain" description="Core" evidence="1">
    <location>
        <begin position="29"/>
        <end position="118"/>
    </location>
</feature>
<protein>
    <submittedName>
        <fullName evidence="2">IscN protein</fullName>
    </submittedName>
</protein>
<proteinExistence type="predicted"/>
<dbReference type="Proteomes" id="UP000253250">
    <property type="component" value="Unassembled WGS sequence"/>
</dbReference>
<accession>A0A368HHW6</accession>
<name>A0A368HHW6_9GAMM</name>
<dbReference type="AlphaFoldDB" id="A0A368HHW6"/>
<reference evidence="2 3" key="1">
    <citation type="submission" date="2018-02" db="EMBL/GenBank/DDBJ databases">
        <title>Insights into the biology of acidophilic members of the Acidiferrobacteraceae family derived from comparative genomic analyses.</title>
        <authorList>
            <person name="Issotta F."/>
            <person name="Thyssen C."/>
            <person name="Mena C."/>
            <person name="Moya A."/>
            <person name="Bellenberg S."/>
            <person name="Sproer C."/>
            <person name="Covarrubias P.C."/>
            <person name="Sand W."/>
            <person name="Quatrini R."/>
            <person name="Vera M."/>
        </authorList>
    </citation>
    <scope>NUCLEOTIDE SEQUENCE [LARGE SCALE GENOMIC DNA]</scope>
    <source>
        <strain evidence="3">m-1</strain>
    </source>
</reference>
<dbReference type="Pfam" id="PF01521">
    <property type="entry name" value="Fe-S_biosyn"/>
    <property type="match status" value="1"/>
</dbReference>
<gene>
    <name evidence="2" type="ORF">C4900_13530</name>
</gene>
<evidence type="ECO:0000259" key="1">
    <source>
        <dbReference type="Pfam" id="PF01521"/>
    </source>
</evidence>
<evidence type="ECO:0000313" key="2">
    <source>
        <dbReference type="EMBL" id="RCN56779.1"/>
    </source>
</evidence>
<dbReference type="InterPro" id="IPR035903">
    <property type="entry name" value="HesB-like_dom_sf"/>
</dbReference>
<evidence type="ECO:0000313" key="3">
    <source>
        <dbReference type="Proteomes" id="UP000253250"/>
    </source>
</evidence>
<keyword evidence="3" id="KW-1185">Reference proteome</keyword>
<dbReference type="Gene3D" id="2.60.300.12">
    <property type="entry name" value="HesB-like domain"/>
    <property type="match status" value="1"/>
</dbReference>
<dbReference type="EMBL" id="PSYR01000002">
    <property type="protein sequence ID" value="RCN56779.1"/>
    <property type="molecule type" value="Genomic_DNA"/>
</dbReference>
<sequence length="148" mass="15681">MRGGVPGREHVRGRLKRPTLSGLKRRMPMCMTITPSALKFMRRLLRMSGNPSSGIRLLATPGGCSGTSVEFSVETSGFAGDVTIEYEGLAIHMPPATQELLDRCTLDFSDTLHSLGFTVLDPKGGGCGCATAGEGAAVVDISRLRRGS</sequence>
<comment type="caution">
    <text evidence="2">The sequence shown here is derived from an EMBL/GenBank/DDBJ whole genome shotgun (WGS) entry which is preliminary data.</text>
</comment>
<dbReference type="SUPFAM" id="SSF89360">
    <property type="entry name" value="HesB-like domain"/>
    <property type="match status" value="1"/>
</dbReference>
<dbReference type="OrthoDB" id="9810116at2"/>